<dbReference type="PRINTS" id="PR00455">
    <property type="entry name" value="HTHTETR"/>
</dbReference>
<keyword evidence="1" id="KW-0805">Transcription regulation</keyword>
<dbReference type="InterPro" id="IPR036271">
    <property type="entry name" value="Tet_transcr_reg_TetR-rel_C_sf"/>
</dbReference>
<dbReference type="PANTHER" id="PTHR47506:SF3">
    <property type="entry name" value="HTH-TYPE TRANSCRIPTIONAL REGULATOR LMRA"/>
    <property type="match status" value="1"/>
</dbReference>
<dbReference type="Pfam" id="PF00440">
    <property type="entry name" value="TetR_N"/>
    <property type="match status" value="1"/>
</dbReference>
<evidence type="ECO:0000256" key="3">
    <source>
        <dbReference type="ARBA" id="ARBA00023163"/>
    </source>
</evidence>
<dbReference type="SUPFAM" id="SSF46689">
    <property type="entry name" value="Homeodomain-like"/>
    <property type="match status" value="1"/>
</dbReference>
<dbReference type="InterPro" id="IPR009057">
    <property type="entry name" value="Homeodomain-like_sf"/>
</dbReference>
<evidence type="ECO:0000256" key="2">
    <source>
        <dbReference type="ARBA" id="ARBA00023125"/>
    </source>
</evidence>
<evidence type="ECO:0000256" key="4">
    <source>
        <dbReference type="PROSITE-ProRule" id="PRU00335"/>
    </source>
</evidence>
<dbReference type="RefSeq" id="WP_104423309.1">
    <property type="nucleotide sequence ID" value="NZ_PTIY01000005.1"/>
</dbReference>
<keyword evidence="2 4" id="KW-0238">DNA-binding</keyword>
<dbReference type="Gene3D" id="1.10.357.10">
    <property type="entry name" value="Tetracycline Repressor, domain 2"/>
    <property type="match status" value="1"/>
</dbReference>
<dbReference type="OrthoDB" id="116240at2"/>
<evidence type="ECO:0000259" key="5">
    <source>
        <dbReference type="PROSITE" id="PS50977"/>
    </source>
</evidence>
<dbReference type="PANTHER" id="PTHR47506">
    <property type="entry name" value="TRANSCRIPTIONAL REGULATORY PROTEIN"/>
    <property type="match status" value="1"/>
</dbReference>
<gene>
    <name evidence="6" type="ORF">B0F88_10530</name>
</gene>
<organism evidence="6 7">
    <name type="scientific">Methylobacter tundripaludum</name>
    <dbReference type="NCBI Taxonomy" id="173365"/>
    <lineage>
        <taxon>Bacteria</taxon>
        <taxon>Pseudomonadati</taxon>
        <taxon>Pseudomonadota</taxon>
        <taxon>Gammaproteobacteria</taxon>
        <taxon>Methylococcales</taxon>
        <taxon>Methylococcaceae</taxon>
        <taxon>Methylobacter</taxon>
    </lineage>
</organism>
<accession>A0A2S6H357</accession>
<comment type="caution">
    <text evidence="6">The sequence shown here is derived from an EMBL/GenBank/DDBJ whole genome shotgun (WGS) entry which is preliminary data.</text>
</comment>
<reference evidence="6 7" key="1">
    <citation type="submission" date="2018-02" db="EMBL/GenBank/DDBJ databases">
        <title>Subsurface microbial communities from deep shales in Ohio and West Virginia, USA.</title>
        <authorList>
            <person name="Wrighton K."/>
        </authorList>
    </citation>
    <scope>NUCLEOTIDE SEQUENCE [LARGE SCALE GENOMIC DNA]</scope>
    <source>
        <strain evidence="6 7">OWC-G53F</strain>
    </source>
</reference>
<dbReference type="GO" id="GO:0003677">
    <property type="term" value="F:DNA binding"/>
    <property type="evidence" value="ECO:0007669"/>
    <property type="project" value="UniProtKB-UniRule"/>
</dbReference>
<evidence type="ECO:0000256" key="1">
    <source>
        <dbReference type="ARBA" id="ARBA00023015"/>
    </source>
</evidence>
<proteinExistence type="predicted"/>
<protein>
    <submittedName>
        <fullName evidence="6">TetR family transcriptional regulator</fullName>
    </submittedName>
</protein>
<feature type="DNA-binding region" description="H-T-H motif" evidence="4">
    <location>
        <begin position="26"/>
        <end position="45"/>
    </location>
</feature>
<dbReference type="InterPro" id="IPR011075">
    <property type="entry name" value="TetR_C"/>
</dbReference>
<dbReference type="Proteomes" id="UP000238071">
    <property type="component" value="Unassembled WGS sequence"/>
</dbReference>
<dbReference type="PROSITE" id="PS50977">
    <property type="entry name" value="HTH_TETR_2"/>
    <property type="match status" value="1"/>
</dbReference>
<keyword evidence="7" id="KW-1185">Reference proteome</keyword>
<feature type="domain" description="HTH tetR-type" evidence="5">
    <location>
        <begin position="3"/>
        <end position="63"/>
    </location>
</feature>
<name>A0A2S6H357_9GAMM</name>
<evidence type="ECO:0000313" key="7">
    <source>
        <dbReference type="Proteomes" id="UP000238071"/>
    </source>
</evidence>
<sequence>MTLTLPEKILQAASELFYSQGIRATGVDAIVKAANTTKMSLYKYFPSKDDLVLAFLRKRDEDFRVWFAGQVDAKADTPKTKLLAIFDVIGEWMAIPEFRGCAFINAAAEFPLEGNPVHQVSAEFYEHFRSYIADLAGQYGSKSPETLALQLSLLIEGAIVSEQMKRHSGAAGQAKQAAIILIEGSSSHIPDISLPTNDSRRSDE</sequence>
<dbReference type="AlphaFoldDB" id="A0A2S6H357"/>
<dbReference type="Pfam" id="PF16925">
    <property type="entry name" value="TetR_C_13"/>
    <property type="match status" value="1"/>
</dbReference>
<keyword evidence="3" id="KW-0804">Transcription</keyword>
<dbReference type="SUPFAM" id="SSF48498">
    <property type="entry name" value="Tetracyclin repressor-like, C-terminal domain"/>
    <property type="match status" value="1"/>
</dbReference>
<evidence type="ECO:0000313" key="6">
    <source>
        <dbReference type="EMBL" id="PPK71918.1"/>
    </source>
</evidence>
<dbReference type="InterPro" id="IPR001647">
    <property type="entry name" value="HTH_TetR"/>
</dbReference>
<dbReference type="EMBL" id="PTIY01000005">
    <property type="protein sequence ID" value="PPK71918.1"/>
    <property type="molecule type" value="Genomic_DNA"/>
</dbReference>